<feature type="compositionally biased region" description="Basic and acidic residues" evidence="2">
    <location>
        <begin position="127"/>
        <end position="144"/>
    </location>
</feature>
<reference evidence="4" key="1">
    <citation type="journal article" date="2002" name="Science">
        <title>The draft genome of Ciona intestinalis: insights into chordate and vertebrate origins.</title>
        <authorList>
            <person name="Dehal P."/>
            <person name="Satou Y."/>
            <person name="Campbell R.K."/>
            <person name="Chapman J."/>
            <person name="Degnan B."/>
            <person name="De Tomaso A."/>
            <person name="Davidson B."/>
            <person name="Di Gregorio A."/>
            <person name="Gelpke M."/>
            <person name="Goodstein D.M."/>
            <person name="Harafuji N."/>
            <person name="Hastings K.E."/>
            <person name="Ho I."/>
            <person name="Hotta K."/>
            <person name="Huang W."/>
            <person name="Kawashima T."/>
            <person name="Lemaire P."/>
            <person name="Martinez D."/>
            <person name="Meinertzhagen I.A."/>
            <person name="Necula S."/>
            <person name="Nonaka M."/>
            <person name="Putnam N."/>
            <person name="Rash S."/>
            <person name="Saiga H."/>
            <person name="Satake M."/>
            <person name="Terry A."/>
            <person name="Yamada L."/>
            <person name="Wang H.G."/>
            <person name="Awazu S."/>
            <person name="Azumi K."/>
            <person name="Boore J."/>
            <person name="Branno M."/>
            <person name="Chin-Bow S."/>
            <person name="DeSantis R."/>
            <person name="Doyle S."/>
            <person name="Francino P."/>
            <person name="Keys D.N."/>
            <person name="Haga S."/>
            <person name="Hayashi H."/>
            <person name="Hino K."/>
            <person name="Imai K.S."/>
            <person name="Inaba K."/>
            <person name="Kano S."/>
            <person name="Kobayashi K."/>
            <person name="Kobayashi M."/>
            <person name="Lee B.I."/>
            <person name="Makabe K.W."/>
            <person name="Manohar C."/>
            <person name="Matassi G."/>
            <person name="Medina M."/>
            <person name="Mochizuki Y."/>
            <person name="Mount S."/>
            <person name="Morishita T."/>
            <person name="Miura S."/>
            <person name="Nakayama A."/>
            <person name="Nishizaka S."/>
            <person name="Nomoto H."/>
            <person name="Ohta F."/>
            <person name="Oishi K."/>
            <person name="Rigoutsos I."/>
            <person name="Sano M."/>
            <person name="Sasaki A."/>
            <person name="Sasakura Y."/>
            <person name="Shoguchi E."/>
            <person name="Shin-i T."/>
            <person name="Spagnuolo A."/>
            <person name="Stainier D."/>
            <person name="Suzuki M.M."/>
            <person name="Tassy O."/>
            <person name="Takatori N."/>
            <person name="Tokuoka M."/>
            <person name="Yagi K."/>
            <person name="Yoshizaki F."/>
            <person name="Wada S."/>
            <person name="Zhang C."/>
            <person name="Hyatt P.D."/>
            <person name="Larimer F."/>
            <person name="Detter C."/>
            <person name="Doggett N."/>
            <person name="Glavina T."/>
            <person name="Hawkins T."/>
            <person name="Richardson P."/>
            <person name="Lucas S."/>
            <person name="Kohara Y."/>
            <person name="Levine M."/>
            <person name="Satoh N."/>
            <person name="Rokhsar D.S."/>
        </authorList>
    </citation>
    <scope>NUCLEOTIDE SEQUENCE [LARGE SCALE GENOMIC DNA]</scope>
</reference>
<dbReference type="PROSITE" id="PS51216">
    <property type="entry name" value="NEBULIN"/>
    <property type="match status" value="1"/>
</dbReference>
<dbReference type="PANTHER" id="PTHR46218">
    <property type="entry name" value="LASP"/>
    <property type="match status" value="1"/>
</dbReference>
<accession>H2XWH8</accession>
<dbReference type="SMART" id="SM00227">
    <property type="entry name" value="NEBU"/>
    <property type="match status" value="3"/>
</dbReference>
<dbReference type="HOGENOM" id="CLU_1318013_0_0_1"/>
<dbReference type="PANTHER" id="PTHR46218:SF4">
    <property type="entry name" value="LIM AND SH3 DOMAIN PROTEIN LASP"/>
    <property type="match status" value="1"/>
</dbReference>
<feature type="compositionally biased region" description="Low complexity" evidence="2">
    <location>
        <begin position="190"/>
        <end position="203"/>
    </location>
</feature>
<dbReference type="InParanoid" id="H2XWH8"/>
<feature type="compositionally biased region" description="Polar residues" evidence="2">
    <location>
        <begin position="102"/>
        <end position="111"/>
    </location>
</feature>
<reference evidence="3" key="2">
    <citation type="journal article" date="2008" name="Genome Biol.">
        <title>Improved genome assembly and evidence-based global gene model set for the chordate Ciona intestinalis: new insight into intron and operon populations.</title>
        <authorList>
            <person name="Satou Y."/>
            <person name="Mineta K."/>
            <person name="Ogasawara M."/>
            <person name="Sasakura Y."/>
            <person name="Shoguchi E."/>
            <person name="Ueno K."/>
            <person name="Yamada L."/>
            <person name="Matsumoto J."/>
            <person name="Wasserscheid J."/>
            <person name="Dewar K."/>
            <person name="Wiley G.B."/>
            <person name="Macmil S.L."/>
            <person name="Roe B.A."/>
            <person name="Zeller R.W."/>
            <person name="Hastings K.E."/>
            <person name="Lemaire P."/>
            <person name="Lindquist E."/>
            <person name="Endo T."/>
            <person name="Hotta K."/>
            <person name="Inaba K."/>
        </authorList>
    </citation>
    <scope>NUCLEOTIDE SEQUENCE [LARGE SCALE GENOMIC DNA]</scope>
    <source>
        <strain evidence="3">wild type</strain>
    </source>
</reference>
<feature type="compositionally biased region" description="Polar residues" evidence="2">
    <location>
        <begin position="66"/>
        <end position="75"/>
    </location>
</feature>
<reference evidence="3" key="3">
    <citation type="submission" date="2025-08" db="UniProtKB">
        <authorList>
            <consortium name="Ensembl"/>
        </authorList>
    </citation>
    <scope>IDENTIFICATION</scope>
</reference>
<proteinExistence type="predicted"/>
<dbReference type="InterPro" id="IPR000900">
    <property type="entry name" value="Nebulin_repeat"/>
</dbReference>
<dbReference type="GO" id="GO:0005925">
    <property type="term" value="C:focal adhesion"/>
    <property type="evidence" value="ECO:0000318"/>
    <property type="project" value="GO_Central"/>
</dbReference>
<dbReference type="Ensembl" id="ENSCINT00000031356.1">
    <property type="protein sequence ID" value="ENSCINP00000034012.1"/>
    <property type="gene ID" value="ENSCING00000024643.1"/>
</dbReference>
<dbReference type="GO" id="GO:0051015">
    <property type="term" value="F:actin filament binding"/>
    <property type="evidence" value="ECO:0000318"/>
    <property type="project" value="GO_Central"/>
</dbReference>
<evidence type="ECO:0000256" key="1">
    <source>
        <dbReference type="ARBA" id="ARBA00022737"/>
    </source>
</evidence>
<name>H2XWH8_CIOIN</name>
<sequence length="209" mass="23681">MPETEEEKKKRWAQAAARSAYMTPAMVHALKMSKQQSRNKYTEQFNKTKAKFTPVASTPELDNAKRQSSLVSRTQYRSEFEKSKAKFTQIADDPETLRVSKVSKQISNLSYTGKGAAKPRKRNPASTRDRSSTPRETIEIKTEEPVSTPVIPDSAPVPENTTRDSDDQVSEVKEFENYDDRSEDAEAETPETNQNNLETQENTAVEENE</sequence>
<protein>
    <submittedName>
        <fullName evidence="3">Uncharacterized protein</fullName>
    </submittedName>
</protein>
<reference evidence="3" key="4">
    <citation type="submission" date="2025-09" db="UniProtKB">
        <authorList>
            <consortium name="Ensembl"/>
        </authorList>
    </citation>
    <scope>IDENTIFICATION</scope>
</reference>
<keyword evidence="1" id="KW-0677">Repeat</keyword>
<dbReference type="InterPro" id="IPR051759">
    <property type="entry name" value="LIM-SH3_domain_protein"/>
</dbReference>
<dbReference type="Proteomes" id="UP000008144">
    <property type="component" value="Chromosome 8"/>
</dbReference>
<feature type="compositionally biased region" description="Basic and acidic residues" evidence="2">
    <location>
        <begin position="161"/>
        <end position="180"/>
    </location>
</feature>
<keyword evidence="4" id="KW-1185">Reference proteome</keyword>
<dbReference type="AlphaFoldDB" id="H2XWH8"/>
<evidence type="ECO:0000313" key="4">
    <source>
        <dbReference type="Proteomes" id="UP000008144"/>
    </source>
</evidence>
<dbReference type="EMBL" id="EAAA01002629">
    <property type="status" value="NOT_ANNOTATED_CDS"/>
    <property type="molecule type" value="Genomic_DNA"/>
</dbReference>
<dbReference type="GeneTree" id="ENSGT00790000123735"/>
<evidence type="ECO:0000256" key="2">
    <source>
        <dbReference type="SAM" id="MobiDB-lite"/>
    </source>
</evidence>
<feature type="region of interest" description="Disordered" evidence="2">
    <location>
        <begin position="52"/>
        <end position="209"/>
    </location>
</feature>
<organism evidence="3 4">
    <name type="scientific">Ciona intestinalis</name>
    <name type="common">Transparent sea squirt</name>
    <name type="synonym">Ascidia intestinalis</name>
    <dbReference type="NCBI Taxonomy" id="7719"/>
    <lineage>
        <taxon>Eukaryota</taxon>
        <taxon>Metazoa</taxon>
        <taxon>Chordata</taxon>
        <taxon>Tunicata</taxon>
        <taxon>Ascidiacea</taxon>
        <taxon>Phlebobranchia</taxon>
        <taxon>Cionidae</taxon>
        <taxon>Ciona</taxon>
    </lineage>
</organism>
<evidence type="ECO:0000313" key="3">
    <source>
        <dbReference type="Ensembl" id="ENSCINP00000034012.1"/>
    </source>
</evidence>
<dbReference type="STRING" id="7719.ENSCINP00000034012"/>
<dbReference type="Pfam" id="PF00880">
    <property type="entry name" value="Nebulin"/>
    <property type="match status" value="1"/>
</dbReference>
<dbReference type="GO" id="GO:0005737">
    <property type="term" value="C:cytoplasm"/>
    <property type="evidence" value="ECO:0007669"/>
    <property type="project" value="UniProtKB-ARBA"/>
</dbReference>